<dbReference type="InterPro" id="IPR012001">
    <property type="entry name" value="Thiamin_PyroP_enz_TPP-bd_dom"/>
</dbReference>
<keyword evidence="2 3" id="KW-0786">Thiamine pyrophosphate</keyword>
<dbReference type="Pfam" id="PF00205">
    <property type="entry name" value="TPP_enzyme_M"/>
    <property type="match status" value="1"/>
</dbReference>
<gene>
    <name evidence="7" type="ORF">D0864_00472</name>
</gene>
<dbReference type="NCBIfam" id="TIGR02418">
    <property type="entry name" value="acolac_catab"/>
    <property type="match status" value="1"/>
</dbReference>
<dbReference type="InterPro" id="IPR029061">
    <property type="entry name" value="THDP-binding"/>
</dbReference>
<proteinExistence type="inferred from homology"/>
<dbReference type="InterPro" id="IPR029035">
    <property type="entry name" value="DHS-like_NAD/FAD-binding_dom"/>
</dbReference>
<dbReference type="InterPro" id="IPR012000">
    <property type="entry name" value="Thiamin_PyroP_enz_cen_dom"/>
</dbReference>
<comment type="similarity">
    <text evidence="1 3">Belongs to the TPP enzyme family.</text>
</comment>
<dbReference type="AlphaFoldDB" id="A0A3M7HJT0"/>
<sequence>MNSRPERRVAQIIVDSIYNAGVRVVFGIPGAKVDAIFDTLCDHPEIRLIICRHEQNAAFMAAAVGRITGIPGVCIATSGPGAGNLTTGLVTATTEGDPIVAIIGSVPRLLSAKRTHQSMRALEILSPTSKSATNIEVEDQAAEVVLAAFRTAATSPKGSALVSLPMDISALQSKIKAFPSDSFKAPLYGPAPSESLTRVSKMIMDARLPVLFLGQRASSHTVVEAVRRFLDAHPIAVVETFQAAGAISEDLAPRVFYGRVGLFRNQIGDNLLHNSDLIVALGYDPTEYDASAWNPMGDLNIIHVDYTSCDFDSHYRPKIELLGSIRENVKALTLEVKHIKHPQGDSLCQKLHEEALLWRRENQSVKRDSGLVHPLHFIAALQRRISKDSTVTCDVGTVYIYMMRHFLCYKPRRLLCSNGQQTLGVGLPWAIAASLVQEPPCSQKVVSLSGDGGFMFSVQELSTAVLQGCDITHFIWNDEAYNMVEFQEEIKYGRSSGIRLGGVDFVKLAEAFGGKGFRVGDSSQLEEVMEEALAHKGVSLVDIRIDYSHAKDLAGSLIQDSVG</sequence>
<evidence type="ECO:0000313" key="8">
    <source>
        <dbReference type="Proteomes" id="UP000269539"/>
    </source>
</evidence>
<organism evidence="7 8">
    <name type="scientific">Hortaea werneckii</name>
    <name type="common">Black yeast</name>
    <name type="synonym">Cladosporium werneckii</name>
    <dbReference type="NCBI Taxonomy" id="91943"/>
    <lineage>
        <taxon>Eukaryota</taxon>
        <taxon>Fungi</taxon>
        <taxon>Dikarya</taxon>
        <taxon>Ascomycota</taxon>
        <taxon>Pezizomycotina</taxon>
        <taxon>Dothideomycetes</taxon>
        <taxon>Dothideomycetidae</taxon>
        <taxon>Mycosphaerellales</taxon>
        <taxon>Teratosphaeriaceae</taxon>
        <taxon>Hortaea</taxon>
    </lineage>
</organism>
<dbReference type="EMBL" id="QWIO01000025">
    <property type="protein sequence ID" value="RMZ13295.1"/>
    <property type="molecule type" value="Genomic_DNA"/>
</dbReference>
<dbReference type="FunFam" id="3.40.50.970:FF:000007">
    <property type="entry name" value="Acetolactate synthase"/>
    <property type="match status" value="1"/>
</dbReference>
<feature type="domain" description="Thiamine pyrophosphate enzyme TPP-binding" evidence="5">
    <location>
        <begin position="394"/>
        <end position="543"/>
    </location>
</feature>
<feature type="domain" description="Thiamine pyrophosphate enzyme central" evidence="4">
    <location>
        <begin position="197"/>
        <end position="332"/>
    </location>
</feature>
<dbReference type="GO" id="GO:0000287">
    <property type="term" value="F:magnesium ion binding"/>
    <property type="evidence" value="ECO:0007669"/>
    <property type="project" value="InterPro"/>
</dbReference>
<dbReference type="GO" id="GO:0005948">
    <property type="term" value="C:acetolactate synthase complex"/>
    <property type="evidence" value="ECO:0007669"/>
    <property type="project" value="TreeGrafter"/>
</dbReference>
<dbReference type="InterPro" id="IPR012782">
    <property type="entry name" value="Acetolactate_synth_catblc"/>
</dbReference>
<dbReference type="SUPFAM" id="SSF52518">
    <property type="entry name" value="Thiamin diphosphate-binding fold (THDP-binding)"/>
    <property type="match status" value="2"/>
</dbReference>
<evidence type="ECO:0000256" key="1">
    <source>
        <dbReference type="ARBA" id="ARBA00007812"/>
    </source>
</evidence>
<protein>
    <submittedName>
        <fullName evidence="7">Uncharacterized protein</fullName>
    </submittedName>
</protein>
<feature type="domain" description="Thiamine pyrophosphate enzyme N-terminal TPP-binding" evidence="6">
    <location>
        <begin position="8"/>
        <end position="118"/>
    </location>
</feature>
<dbReference type="InterPro" id="IPR011766">
    <property type="entry name" value="TPP_enzyme_TPP-bd"/>
</dbReference>
<dbReference type="Proteomes" id="UP000269539">
    <property type="component" value="Unassembled WGS sequence"/>
</dbReference>
<evidence type="ECO:0000259" key="5">
    <source>
        <dbReference type="Pfam" id="PF02775"/>
    </source>
</evidence>
<dbReference type="Pfam" id="PF02775">
    <property type="entry name" value="TPP_enzyme_C"/>
    <property type="match status" value="1"/>
</dbReference>
<dbReference type="GO" id="GO:0009099">
    <property type="term" value="P:L-valine biosynthetic process"/>
    <property type="evidence" value="ECO:0007669"/>
    <property type="project" value="TreeGrafter"/>
</dbReference>
<dbReference type="PANTHER" id="PTHR18968:SF129">
    <property type="entry name" value="ACETOLACTATE SYNTHASE"/>
    <property type="match status" value="1"/>
</dbReference>
<dbReference type="InterPro" id="IPR045229">
    <property type="entry name" value="TPP_enz"/>
</dbReference>
<dbReference type="NCBIfam" id="NF006378">
    <property type="entry name" value="PRK08617.1"/>
    <property type="match status" value="1"/>
</dbReference>
<dbReference type="Gene3D" id="3.40.50.1220">
    <property type="entry name" value="TPP-binding domain"/>
    <property type="match status" value="1"/>
</dbReference>
<dbReference type="GO" id="GO:0009097">
    <property type="term" value="P:isoleucine biosynthetic process"/>
    <property type="evidence" value="ECO:0007669"/>
    <property type="project" value="TreeGrafter"/>
</dbReference>
<dbReference type="CDD" id="cd07035">
    <property type="entry name" value="TPP_PYR_POX_like"/>
    <property type="match status" value="1"/>
</dbReference>
<evidence type="ECO:0000259" key="4">
    <source>
        <dbReference type="Pfam" id="PF00205"/>
    </source>
</evidence>
<dbReference type="Pfam" id="PF02776">
    <property type="entry name" value="TPP_enzyme_N"/>
    <property type="match status" value="1"/>
</dbReference>
<dbReference type="GO" id="GO:0003984">
    <property type="term" value="F:acetolactate synthase activity"/>
    <property type="evidence" value="ECO:0007669"/>
    <property type="project" value="InterPro"/>
</dbReference>
<dbReference type="GO" id="GO:0034077">
    <property type="term" value="P:butanediol metabolic process"/>
    <property type="evidence" value="ECO:0007669"/>
    <property type="project" value="InterPro"/>
</dbReference>
<comment type="caution">
    <text evidence="7">The sequence shown here is derived from an EMBL/GenBank/DDBJ whole genome shotgun (WGS) entry which is preliminary data.</text>
</comment>
<dbReference type="PANTHER" id="PTHR18968">
    <property type="entry name" value="THIAMINE PYROPHOSPHATE ENZYMES"/>
    <property type="match status" value="1"/>
</dbReference>
<dbReference type="GO" id="GO:0030976">
    <property type="term" value="F:thiamine pyrophosphate binding"/>
    <property type="evidence" value="ECO:0007669"/>
    <property type="project" value="InterPro"/>
</dbReference>
<evidence type="ECO:0000313" key="7">
    <source>
        <dbReference type="EMBL" id="RMZ13295.1"/>
    </source>
</evidence>
<dbReference type="Gene3D" id="3.40.50.970">
    <property type="match status" value="2"/>
</dbReference>
<evidence type="ECO:0000256" key="2">
    <source>
        <dbReference type="ARBA" id="ARBA00023052"/>
    </source>
</evidence>
<accession>A0A3M7HJT0</accession>
<name>A0A3M7HJT0_HORWE</name>
<evidence type="ECO:0000259" key="6">
    <source>
        <dbReference type="Pfam" id="PF02776"/>
    </source>
</evidence>
<reference evidence="7 8" key="1">
    <citation type="journal article" date="2018" name="BMC Genomics">
        <title>Genomic evidence for intraspecific hybridization in a clonal and extremely halotolerant yeast.</title>
        <authorList>
            <person name="Gostincar C."/>
            <person name="Stajich J.E."/>
            <person name="Zupancic J."/>
            <person name="Zalar P."/>
            <person name="Gunde-Cimerman N."/>
        </authorList>
    </citation>
    <scope>NUCLEOTIDE SEQUENCE [LARGE SCALE GENOMIC DNA]</scope>
    <source>
        <strain evidence="7 8">EXF-10513</strain>
    </source>
</reference>
<dbReference type="SUPFAM" id="SSF52467">
    <property type="entry name" value="DHS-like NAD/FAD-binding domain"/>
    <property type="match status" value="1"/>
</dbReference>
<dbReference type="GO" id="GO:0050660">
    <property type="term" value="F:flavin adenine dinucleotide binding"/>
    <property type="evidence" value="ECO:0007669"/>
    <property type="project" value="TreeGrafter"/>
</dbReference>
<evidence type="ECO:0000256" key="3">
    <source>
        <dbReference type="RuleBase" id="RU362132"/>
    </source>
</evidence>